<dbReference type="Pfam" id="PF14402">
    <property type="entry name" value="7TM_transglut"/>
    <property type="match status" value="1"/>
</dbReference>
<evidence type="ECO:0000313" key="3">
    <source>
        <dbReference type="EMBL" id="TSC93624.1"/>
    </source>
</evidence>
<feature type="transmembrane region" description="Helical" evidence="1">
    <location>
        <begin position="151"/>
        <end position="172"/>
    </location>
</feature>
<feature type="transmembrane region" description="Helical" evidence="1">
    <location>
        <begin position="35"/>
        <end position="54"/>
    </location>
</feature>
<gene>
    <name evidence="3" type="ORF">CEN91_185</name>
</gene>
<dbReference type="InterPro" id="IPR025840">
    <property type="entry name" value="7TM_transglut"/>
</dbReference>
<feature type="transmembrane region" description="Helical" evidence="1">
    <location>
        <begin position="12"/>
        <end position="29"/>
    </location>
</feature>
<comment type="caution">
    <text evidence="3">The sequence shown here is derived from an EMBL/GenBank/DDBJ whole genome shotgun (WGS) entry which is preliminary data.</text>
</comment>
<feature type="transmembrane region" description="Helical" evidence="1">
    <location>
        <begin position="66"/>
        <end position="89"/>
    </location>
</feature>
<dbReference type="AlphaFoldDB" id="A0A554LLD7"/>
<evidence type="ECO:0000259" key="2">
    <source>
        <dbReference type="Pfam" id="PF14402"/>
    </source>
</evidence>
<keyword evidence="1" id="KW-0472">Membrane</keyword>
<keyword evidence="1" id="KW-0812">Transmembrane</keyword>
<feature type="transmembrane region" description="Helical" evidence="1">
    <location>
        <begin position="122"/>
        <end position="145"/>
    </location>
</feature>
<keyword evidence="1" id="KW-1133">Transmembrane helix</keyword>
<sequence length="185" mass="20956">VTLIAIFRQVIGIKAFGIYTPLIVTLAFLASGKLIYGIILFAIAIILGMLLRVLLRPLRMLYLPRLAIMITLISLIVFGLLVLGNWIGLPALSNLSVLPIIIMIALMEKFIAVSIEKGNRTAIILSLETVIISVICYYVIIWQWLINILILYPYLVLFTLPINFLLGKWTGLRISEYLRFRKLIK</sequence>
<evidence type="ECO:0000313" key="4">
    <source>
        <dbReference type="Proteomes" id="UP000315589"/>
    </source>
</evidence>
<protein>
    <recommendedName>
        <fullName evidence="2">7 transmembrane helices usually fused to an inactive transglutaminase domain-containing protein</fullName>
    </recommendedName>
</protein>
<accession>A0A554LLD7</accession>
<feature type="non-terminal residue" evidence="3">
    <location>
        <position position="1"/>
    </location>
</feature>
<dbReference type="EMBL" id="VMGI01000018">
    <property type="protein sequence ID" value="TSC93624.1"/>
    <property type="molecule type" value="Genomic_DNA"/>
</dbReference>
<evidence type="ECO:0000256" key="1">
    <source>
        <dbReference type="SAM" id="Phobius"/>
    </source>
</evidence>
<dbReference type="Proteomes" id="UP000315589">
    <property type="component" value="Unassembled WGS sequence"/>
</dbReference>
<feature type="domain" description="7 transmembrane helices usually fused to an inactive transglutaminase" evidence="2">
    <location>
        <begin position="3"/>
        <end position="183"/>
    </location>
</feature>
<organism evidence="3 4">
    <name type="scientific">Candidatus Berkelbacteria bacterium Licking1014_85</name>
    <dbReference type="NCBI Taxonomy" id="2017148"/>
    <lineage>
        <taxon>Bacteria</taxon>
        <taxon>Candidatus Berkelbacteria</taxon>
    </lineage>
</organism>
<proteinExistence type="predicted"/>
<reference evidence="3 4" key="1">
    <citation type="submission" date="2017-07" db="EMBL/GenBank/DDBJ databases">
        <title>Mechanisms for carbon and nitrogen cycling indicate functional differentiation within the Candidate Phyla Radiation.</title>
        <authorList>
            <person name="Danczak R.E."/>
            <person name="Johnston M.D."/>
            <person name="Kenah C."/>
            <person name="Slattery M."/>
            <person name="Wrighton K.C."/>
            <person name="Wilkins M.J."/>
        </authorList>
    </citation>
    <scope>NUCLEOTIDE SEQUENCE [LARGE SCALE GENOMIC DNA]</scope>
    <source>
        <strain evidence="3">Licking1014_85</strain>
    </source>
</reference>
<feature type="transmembrane region" description="Helical" evidence="1">
    <location>
        <begin position="95"/>
        <end position="115"/>
    </location>
</feature>
<name>A0A554LLD7_9BACT</name>